<gene>
    <name evidence="3" type="ORF">HF852_10385</name>
</gene>
<comment type="caution">
    <text evidence="3">The sequence shown here is derived from an EMBL/GenBank/DDBJ whole genome shotgun (WGS) entry which is preliminary data.</text>
</comment>
<dbReference type="Proteomes" id="UP000589552">
    <property type="component" value="Unassembled WGS sequence"/>
</dbReference>
<keyword evidence="2" id="KW-1133">Transmembrane helix</keyword>
<protein>
    <submittedName>
        <fullName evidence="3">Uncharacterized protein</fullName>
    </submittedName>
</protein>
<reference evidence="3 4" key="1">
    <citation type="submission" date="2020-04" db="EMBL/GenBank/DDBJ databases">
        <authorList>
            <person name="Hitch T.C.A."/>
            <person name="Wylensek D."/>
            <person name="Clavel T."/>
        </authorList>
    </citation>
    <scope>NUCLEOTIDE SEQUENCE [LARGE SCALE GENOMIC DNA]</scope>
    <source>
        <strain evidence="3 4">BL-383-APC-2I</strain>
    </source>
</reference>
<feature type="region of interest" description="Disordered" evidence="1">
    <location>
        <begin position="33"/>
        <end position="56"/>
    </location>
</feature>
<proteinExistence type="predicted"/>
<feature type="transmembrane region" description="Helical" evidence="2">
    <location>
        <begin position="65"/>
        <end position="85"/>
    </location>
</feature>
<name>A0A7X9XUB0_9CORY</name>
<feature type="transmembrane region" description="Helical" evidence="2">
    <location>
        <begin position="97"/>
        <end position="117"/>
    </location>
</feature>
<evidence type="ECO:0000256" key="1">
    <source>
        <dbReference type="SAM" id="MobiDB-lite"/>
    </source>
</evidence>
<evidence type="ECO:0000256" key="2">
    <source>
        <dbReference type="SAM" id="Phobius"/>
    </source>
</evidence>
<dbReference type="RefSeq" id="WP_168938193.1">
    <property type="nucleotide sequence ID" value="NZ_JABAGA010000006.1"/>
</dbReference>
<dbReference type="AlphaFoldDB" id="A0A7X9XUB0"/>
<organism evidence="3 4">
    <name type="scientific">Corynebacterium xerosis</name>
    <dbReference type="NCBI Taxonomy" id="1725"/>
    <lineage>
        <taxon>Bacteria</taxon>
        <taxon>Bacillati</taxon>
        <taxon>Actinomycetota</taxon>
        <taxon>Actinomycetes</taxon>
        <taxon>Mycobacteriales</taxon>
        <taxon>Corynebacteriaceae</taxon>
        <taxon>Corynebacterium</taxon>
    </lineage>
</organism>
<evidence type="ECO:0000313" key="4">
    <source>
        <dbReference type="Proteomes" id="UP000589552"/>
    </source>
</evidence>
<dbReference type="EMBL" id="JABAGA010000006">
    <property type="protein sequence ID" value="NMF09991.1"/>
    <property type="molecule type" value="Genomic_DNA"/>
</dbReference>
<keyword evidence="2" id="KW-0472">Membrane</keyword>
<evidence type="ECO:0000313" key="3">
    <source>
        <dbReference type="EMBL" id="NMF09991.1"/>
    </source>
</evidence>
<sequence>MSYHHDLAYELRRRGCGEDKVVEVLHTVDDAVSSTGGTAEQELGSPEDYAAQFDGPHKRTPGQKALNVFGLLGVICVAIYAVWPQWFGITTPVLEQFAGMIALLILVVIGVIVGAVIDHRLPQTYKQQ</sequence>
<keyword evidence="2" id="KW-0812">Transmembrane</keyword>
<accession>A0A7X9XUB0</accession>